<comment type="caution">
    <text evidence="1">The sequence shown here is derived from an EMBL/GenBank/DDBJ whole genome shotgun (WGS) entry which is preliminary data.</text>
</comment>
<evidence type="ECO:0000313" key="1">
    <source>
        <dbReference type="EMBL" id="KAI8574005.1"/>
    </source>
</evidence>
<dbReference type="Proteomes" id="UP001062846">
    <property type="component" value="Chromosome 1"/>
</dbReference>
<gene>
    <name evidence="1" type="ORF">RHMOL_Rhmol01G0320100</name>
</gene>
<protein>
    <submittedName>
        <fullName evidence="1">Uncharacterized protein</fullName>
    </submittedName>
</protein>
<reference evidence="1" key="1">
    <citation type="submission" date="2022-02" db="EMBL/GenBank/DDBJ databases">
        <title>Plant Genome Project.</title>
        <authorList>
            <person name="Zhang R.-G."/>
        </authorList>
    </citation>
    <scope>NUCLEOTIDE SEQUENCE</scope>
    <source>
        <strain evidence="1">AT1</strain>
    </source>
</reference>
<accession>A0ACC0Q8B0</accession>
<organism evidence="1 2">
    <name type="scientific">Rhododendron molle</name>
    <name type="common">Chinese azalea</name>
    <name type="synonym">Azalea mollis</name>
    <dbReference type="NCBI Taxonomy" id="49168"/>
    <lineage>
        <taxon>Eukaryota</taxon>
        <taxon>Viridiplantae</taxon>
        <taxon>Streptophyta</taxon>
        <taxon>Embryophyta</taxon>
        <taxon>Tracheophyta</taxon>
        <taxon>Spermatophyta</taxon>
        <taxon>Magnoliopsida</taxon>
        <taxon>eudicotyledons</taxon>
        <taxon>Gunneridae</taxon>
        <taxon>Pentapetalae</taxon>
        <taxon>asterids</taxon>
        <taxon>Ericales</taxon>
        <taxon>Ericaceae</taxon>
        <taxon>Ericoideae</taxon>
        <taxon>Rhodoreae</taxon>
        <taxon>Rhododendron</taxon>
    </lineage>
</organism>
<proteinExistence type="predicted"/>
<name>A0ACC0Q8B0_RHOML</name>
<dbReference type="EMBL" id="CM046388">
    <property type="protein sequence ID" value="KAI8574005.1"/>
    <property type="molecule type" value="Genomic_DNA"/>
</dbReference>
<sequence>MDVDDDNSVSTSVMEPSATVIDGSGPPRSTVEYEVSEQSRQTRERQENAMQELLIKRRAAALAVPTIDMAVRARLSCLGEPITLIGGREMERRDRLRMLKLALLRPE</sequence>
<evidence type="ECO:0000313" key="2">
    <source>
        <dbReference type="Proteomes" id="UP001062846"/>
    </source>
</evidence>
<keyword evidence="2" id="KW-1185">Reference proteome</keyword>